<keyword evidence="1 2" id="KW-1015">Disulfide bond</keyword>
<evidence type="ECO:0000256" key="2">
    <source>
        <dbReference type="PROSITE-ProRule" id="PRU00124"/>
    </source>
</evidence>
<evidence type="ECO:0000256" key="1">
    <source>
        <dbReference type="ARBA" id="ARBA00023157"/>
    </source>
</evidence>
<evidence type="ECO:0000259" key="5">
    <source>
        <dbReference type="PROSITE" id="PS01180"/>
    </source>
</evidence>
<accession>A0A6J8CKD6</accession>
<dbReference type="InterPro" id="IPR035914">
    <property type="entry name" value="Sperma_CUB_dom_sf"/>
</dbReference>
<proteinExistence type="predicted"/>
<feature type="region of interest" description="Disordered" evidence="3">
    <location>
        <begin position="197"/>
        <end position="231"/>
    </location>
</feature>
<dbReference type="SMART" id="SM00192">
    <property type="entry name" value="LDLa"/>
    <property type="match status" value="1"/>
</dbReference>
<dbReference type="PANTHER" id="PTHR24652">
    <property type="entry name" value="LOW-DENSITY LIPOPROTEIN RECEPTOR CLASS A DOMAIN-CONTAINING PROTEIN 2"/>
    <property type="match status" value="1"/>
</dbReference>
<dbReference type="Gene3D" id="4.10.400.10">
    <property type="entry name" value="Low-density Lipoprotein Receptor"/>
    <property type="match status" value="1"/>
</dbReference>
<dbReference type="Proteomes" id="UP000507470">
    <property type="component" value="Unassembled WGS sequence"/>
</dbReference>
<reference evidence="6 7" key="1">
    <citation type="submission" date="2020-06" db="EMBL/GenBank/DDBJ databases">
        <authorList>
            <person name="Li R."/>
            <person name="Bekaert M."/>
        </authorList>
    </citation>
    <scope>NUCLEOTIDE SEQUENCE [LARGE SCALE GENOMIC DNA]</scope>
    <source>
        <strain evidence="7">wild</strain>
    </source>
</reference>
<feature type="disulfide bond" evidence="2">
    <location>
        <begin position="138"/>
        <end position="156"/>
    </location>
</feature>
<dbReference type="InterPro" id="IPR042333">
    <property type="entry name" value="LRAD2/Mig-13-like"/>
</dbReference>
<keyword evidence="7" id="KW-1185">Reference proteome</keyword>
<name>A0A6J8CKD6_MYTCO</name>
<dbReference type="PANTHER" id="PTHR24652:SF69">
    <property type="entry name" value="CUB DOMAIN-CONTAINING PROTEIN"/>
    <property type="match status" value="1"/>
</dbReference>
<dbReference type="InterPro" id="IPR000859">
    <property type="entry name" value="CUB_dom"/>
</dbReference>
<dbReference type="Pfam" id="PF00057">
    <property type="entry name" value="Ldl_recept_a"/>
    <property type="match status" value="1"/>
</dbReference>
<dbReference type="CDD" id="cd00112">
    <property type="entry name" value="LDLa"/>
    <property type="match status" value="1"/>
</dbReference>
<evidence type="ECO:0000256" key="3">
    <source>
        <dbReference type="SAM" id="MobiDB-lite"/>
    </source>
</evidence>
<dbReference type="SUPFAM" id="SSF49854">
    <property type="entry name" value="Spermadhesin, CUB domain"/>
    <property type="match status" value="1"/>
</dbReference>
<dbReference type="Pfam" id="PF00431">
    <property type="entry name" value="CUB"/>
    <property type="match status" value="1"/>
</dbReference>
<dbReference type="SUPFAM" id="SSF57424">
    <property type="entry name" value="LDL receptor-like module"/>
    <property type="match status" value="1"/>
</dbReference>
<feature type="disulfide bond" evidence="2">
    <location>
        <begin position="131"/>
        <end position="143"/>
    </location>
</feature>
<feature type="domain" description="CUB" evidence="5">
    <location>
        <begin position="5"/>
        <end position="126"/>
    </location>
</feature>
<dbReference type="PROSITE" id="PS50068">
    <property type="entry name" value="LDLRA_2"/>
    <property type="match status" value="1"/>
</dbReference>
<sequence length="300" mass="34065">MEERCGKKISMDGIGISWMRLKPSRRVHYSPNMNCTVNIETELNKQMVIVFMSIDIEFEPRCDDDFLLLYDGNSTKSKLVNGLRRKVCGSVSPSGSFITTSNVLSVYFKSDSWSSENGFNLVITSFHEGICNANEFHCDNGRCISDYLTNDGMNNCGDGSDEYDLSIGAIWGVVVGVFIVTTIGVCIAITCRRRKRKTTNADKDRKNPEKNNKPWKPEEISPPEGRRKSYQNCVQSDTSQQFPGIQENSQNIDMESDASNHNFNTVNCDNKSHMHFSNTELEEYIREIIELKSKRSQSVW</sequence>
<dbReference type="InterPro" id="IPR002172">
    <property type="entry name" value="LDrepeatLR_classA_rpt"/>
</dbReference>
<dbReference type="OrthoDB" id="6514358at2759"/>
<feature type="transmembrane region" description="Helical" evidence="4">
    <location>
        <begin position="169"/>
        <end position="191"/>
    </location>
</feature>
<evidence type="ECO:0000256" key="4">
    <source>
        <dbReference type="SAM" id="Phobius"/>
    </source>
</evidence>
<dbReference type="CDD" id="cd00041">
    <property type="entry name" value="CUB"/>
    <property type="match status" value="1"/>
</dbReference>
<keyword evidence="4" id="KW-0812">Transmembrane</keyword>
<dbReference type="PROSITE" id="PS01180">
    <property type="entry name" value="CUB"/>
    <property type="match status" value="1"/>
</dbReference>
<comment type="caution">
    <text evidence="2">Lacks conserved residue(s) required for the propagation of feature annotation.</text>
</comment>
<keyword evidence="4" id="KW-1133">Transmembrane helix</keyword>
<organism evidence="6 7">
    <name type="scientific">Mytilus coruscus</name>
    <name type="common">Sea mussel</name>
    <dbReference type="NCBI Taxonomy" id="42192"/>
    <lineage>
        <taxon>Eukaryota</taxon>
        <taxon>Metazoa</taxon>
        <taxon>Spiralia</taxon>
        <taxon>Lophotrochozoa</taxon>
        <taxon>Mollusca</taxon>
        <taxon>Bivalvia</taxon>
        <taxon>Autobranchia</taxon>
        <taxon>Pteriomorphia</taxon>
        <taxon>Mytilida</taxon>
        <taxon>Mytiloidea</taxon>
        <taxon>Mytilidae</taxon>
        <taxon>Mytilinae</taxon>
        <taxon>Mytilus</taxon>
    </lineage>
</organism>
<dbReference type="EMBL" id="CACVKT020005553">
    <property type="protein sequence ID" value="CAC5395587.1"/>
    <property type="molecule type" value="Genomic_DNA"/>
</dbReference>
<dbReference type="InterPro" id="IPR036055">
    <property type="entry name" value="LDL_receptor-like_sf"/>
</dbReference>
<keyword evidence="4" id="KW-0472">Membrane</keyword>
<gene>
    <name evidence="6" type="ORF">MCOR_30245</name>
</gene>
<evidence type="ECO:0000313" key="6">
    <source>
        <dbReference type="EMBL" id="CAC5395587.1"/>
    </source>
</evidence>
<protein>
    <submittedName>
        <fullName evidence="6">LRP3_10_12</fullName>
    </submittedName>
</protein>
<dbReference type="Gene3D" id="2.60.120.290">
    <property type="entry name" value="Spermadhesin, CUB domain"/>
    <property type="match status" value="1"/>
</dbReference>
<evidence type="ECO:0000313" key="7">
    <source>
        <dbReference type="Proteomes" id="UP000507470"/>
    </source>
</evidence>
<dbReference type="SMART" id="SM00042">
    <property type="entry name" value="CUB"/>
    <property type="match status" value="1"/>
</dbReference>
<dbReference type="AlphaFoldDB" id="A0A6J8CKD6"/>
<feature type="compositionally biased region" description="Basic and acidic residues" evidence="3">
    <location>
        <begin position="199"/>
        <end position="227"/>
    </location>
</feature>